<organism evidence="2 3">
    <name type="scientific">Phialocephala subalpina</name>
    <dbReference type="NCBI Taxonomy" id="576137"/>
    <lineage>
        <taxon>Eukaryota</taxon>
        <taxon>Fungi</taxon>
        <taxon>Dikarya</taxon>
        <taxon>Ascomycota</taxon>
        <taxon>Pezizomycotina</taxon>
        <taxon>Leotiomycetes</taxon>
        <taxon>Helotiales</taxon>
        <taxon>Mollisiaceae</taxon>
        <taxon>Phialocephala</taxon>
        <taxon>Phialocephala fortinii species complex</taxon>
    </lineage>
</organism>
<dbReference type="STRING" id="576137.A0A1L7XUN8"/>
<keyword evidence="3" id="KW-1185">Reference proteome</keyword>
<proteinExistence type="predicted"/>
<evidence type="ECO:0000313" key="2">
    <source>
        <dbReference type="EMBL" id="CZR68731.1"/>
    </source>
</evidence>
<evidence type="ECO:0008006" key="4">
    <source>
        <dbReference type="Google" id="ProtNLM"/>
    </source>
</evidence>
<dbReference type="AlphaFoldDB" id="A0A1L7XUN8"/>
<dbReference type="Proteomes" id="UP000184330">
    <property type="component" value="Unassembled WGS sequence"/>
</dbReference>
<gene>
    <name evidence="2" type="ORF">PAC_18630</name>
</gene>
<dbReference type="OrthoDB" id="4849252at2759"/>
<dbReference type="EMBL" id="FJOG01000059">
    <property type="protein sequence ID" value="CZR68731.1"/>
    <property type="molecule type" value="Genomic_DNA"/>
</dbReference>
<sequence>MALEAIGVAASITALAGAAAAAFRVSESMYNIAGRVRAVRDEIETFAMDIGVFAGVIKTAQLSFERHLKALNLQSPVLEYLEQSKVLHQLDKYSRRVTRQIKKIKKPILSIESSISIFARLRWIFYKRDIDSLTPMMLKVGAYLNIILSAVSMEVARQRGDDDEMKELKRQIRIHLRTIKVLQERQERQPKVSEGLRGFIGSSSLVDDIQEVVVELGQNMVDRDAIPIDDSRRRRLRSESRSIAPTLNNHTAPGYTNDTISSHSLQLRHASSLIRRRGQPSLQESGIDQISVLPQISARGPRLEAGPGHSPSLQAESQESRPAEFDNQGETAIVSHTNTDSNTSTDSDTGIISNTNSTTREESDFVLVQPHSYLFSFNPDHAIQSISGYIILKRGEQVSQTALLDPTLPQNLISLAHAIHLGCTIEPHDETESISIDFGNGKTKRNSGHVILRWSQGGHRKPLRVRCLVYEHDIRNLFFGKPFVEKRNHYWSRAENKL</sequence>
<feature type="region of interest" description="Disordered" evidence="1">
    <location>
        <begin position="232"/>
        <end position="259"/>
    </location>
</feature>
<feature type="compositionally biased region" description="Polar residues" evidence="1">
    <location>
        <begin position="243"/>
        <end position="259"/>
    </location>
</feature>
<accession>A0A1L7XUN8</accession>
<protein>
    <recommendedName>
        <fullName evidence="4">Fungal N-terminal domain-containing protein</fullName>
    </recommendedName>
</protein>
<name>A0A1L7XUN8_9HELO</name>
<reference evidence="2 3" key="1">
    <citation type="submission" date="2016-03" db="EMBL/GenBank/DDBJ databases">
        <authorList>
            <person name="Ploux O."/>
        </authorList>
    </citation>
    <scope>NUCLEOTIDE SEQUENCE [LARGE SCALE GENOMIC DNA]</scope>
    <source>
        <strain evidence="2 3">UAMH 11012</strain>
    </source>
</reference>
<feature type="region of interest" description="Disordered" evidence="1">
    <location>
        <begin position="300"/>
        <end position="360"/>
    </location>
</feature>
<evidence type="ECO:0000313" key="3">
    <source>
        <dbReference type="Proteomes" id="UP000184330"/>
    </source>
</evidence>
<feature type="compositionally biased region" description="Low complexity" evidence="1">
    <location>
        <begin position="337"/>
        <end position="355"/>
    </location>
</feature>
<evidence type="ECO:0000256" key="1">
    <source>
        <dbReference type="SAM" id="MobiDB-lite"/>
    </source>
</evidence>